<keyword evidence="2" id="KW-1185">Reference proteome</keyword>
<reference evidence="1 2" key="1">
    <citation type="submission" date="2015-01" db="EMBL/GenBank/DDBJ databases">
        <title>Evolution of Trichinella species and genotypes.</title>
        <authorList>
            <person name="Korhonen P.K."/>
            <person name="Edoardo P."/>
            <person name="Giuseppe L.R."/>
            <person name="Gasser R.B."/>
        </authorList>
    </citation>
    <scope>NUCLEOTIDE SEQUENCE [LARGE SCALE GENOMIC DNA]</scope>
    <source>
        <strain evidence="1">ISS3</strain>
    </source>
</reference>
<dbReference type="InParanoid" id="A0A0V1C2G8"/>
<gene>
    <name evidence="1" type="ORF">T01_9977</name>
</gene>
<protein>
    <submittedName>
        <fullName evidence="1">Uncharacterized protein</fullName>
    </submittedName>
</protein>
<dbReference type="EMBL" id="JYDH01000001">
    <property type="protein sequence ID" value="KRY43313.1"/>
    <property type="molecule type" value="Genomic_DNA"/>
</dbReference>
<evidence type="ECO:0000313" key="1">
    <source>
        <dbReference type="EMBL" id="KRY43313.1"/>
    </source>
</evidence>
<evidence type="ECO:0000313" key="2">
    <source>
        <dbReference type="Proteomes" id="UP000054776"/>
    </source>
</evidence>
<dbReference type="Proteomes" id="UP000054776">
    <property type="component" value="Unassembled WGS sequence"/>
</dbReference>
<accession>A0A0V1C2G8</accession>
<organism evidence="1 2">
    <name type="scientific">Trichinella spiralis</name>
    <name type="common">Trichina worm</name>
    <dbReference type="NCBI Taxonomy" id="6334"/>
    <lineage>
        <taxon>Eukaryota</taxon>
        <taxon>Metazoa</taxon>
        <taxon>Ecdysozoa</taxon>
        <taxon>Nematoda</taxon>
        <taxon>Enoplea</taxon>
        <taxon>Dorylaimia</taxon>
        <taxon>Trichinellida</taxon>
        <taxon>Trichinellidae</taxon>
        <taxon>Trichinella</taxon>
    </lineage>
</organism>
<dbReference type="AlphaFoldDB" id="A0A0V1C2G8"/>
<sequence length="118" mass="13406">MEGAPPMSRMHLGIGCQFRCVLPSQQNVFRLSQLSRTVASYFNNNINLGAWCRDGGVLRERRLGARISIQLERRLQHFCTLFAEYLDIKLCAPPLYVHCSSLWKANVGGSQSCVLYNR</sequence>
<comment type="caution">
    <text evidence="1">The sequence shown here is derived from an EMBL/GenBank/DDBJ whole genome shotgun (WGS) entry which is preliminary data.</text>
</comment>
<name>A0A0V1C2G8_TRISP</name>
<proteinExistence type="predicted"/>